<dbReference type="PANTHER" id="PTHR45873">
    <property type="entry name" value="DNA POLYMERASE ETA"/>
    <property type="match status" value="1"/>
</dbReference>
<dbReference type="InterPro" id="IPR017961">
    <property type="entry name" value="DNA_pol_Y-fam_little_finger"/>
</dbReference>
<dbReference type="Gene3D" id="3.40.1170.60">
    <property type="match status" value="1"/>
</dbReference>
<dbReference type="PROSITE" id="PS51907">
    <property type="entry name" value="ZF_UBZ3"/>
    <property type="match status" value="1"/>
</dbReference>
<dbReference type="PIRSF" id="PIRSF036603">
    <property type="entry name" value="DPol_eta"/>
    <property type="match status" value="1"/>
</dbReference>
<dbReference type="GO" id="GO:0003887">
    <property type="term" value="F:DNA-directed DNA polymerase activity"/>
    <property type="evidence" value="ECO:0007669"/>
    <property type="project" value="TreeGrafter"/>
</dbReference>
<dbReference type="EMBL" id="ML213597">
    <property type="protein sequence ID" value="TFK40232.1"/>
    <property type="molecule type" value="Genomic_DNA"/>
</dbReference>
<organism evidence="13 14">
    <name type="scientific">Crucibulum laeve</name>
    <dbReference type="NCBI Taxonomy" id="68775"/>
    <lineage>
        <taxon>Eukaryota</taxon>
        <taxon>Fungi</taxon>
        <taxon>Dikarya</taxon>
        <taxon>Basidiomycota</taxon>
        <taxon>Agaricomycotina</taxon>
        <taxon>Agaricomycetes</taxon>
        <taxon>Agaricomycetidae</taxon>
        <taxon>Agaricales</taxon>
        <taxon>Agaricineae</taxon>
        <taxon>Nidulariaceae</taxon>
        <taxon>Crucibulum</taxon>
    </lineage>
</organism>
<dbReference type="InterPro" id="IPR001126">
    <property type="entry name" value="UmuC"/>
</dbReference>
<dbReference type="FunFam" id="1.10.150.20:FF:000014">
    <property type="entry name" value="Polymerase (DNA directed), eta"/>
    <property type="match status" value="1"/>
</dbReference>
<protein>
    <recommendedName>
        <fullName evidence="9">DNA polymerase eta</fullName>
    </recommendedName>
</protein>
<evidence type="ECO:0000256" key="9">
    <source>
        <dbReference type="ARBA" id="ARBA00044975"/>
    </source>
</evidence>
<dbReference type="Proteomes" id="UP000308652">
    <property type="component" value="Unassembled WGS sequence"/>
</dbReference>
<evidence type="ECO:0000256" key="10">
    <source>
        <dbReference type="SAM" id="MobiDB-lite"/>
    </source>
</evidence>
<dbReference type="InterPro" id="IPR041298">
    <property type="entry name" value="UBZ3"/>
</dbReference>
<evidence type="ECO:0000256" key="7">
    <source>
        <dbReference type="ARBA" id="ARBA00023204"/>
    </source>
</evidence>
<keyword evidence="5" id="KW-0863">Zinc-finger</keyword>
<dbReference type="STRING" id="68775.A0A5C3M4M1"/>
<keyword evidence="6" id="KW-0862">Zinc</keyword>
<feature type="compositionally biased region" description="Basic and acidic residues" evidence="10">
    <location>
        <begin position="626"/>
        <end position="638"/>
    </location>
</feature>
<dbReference type="InterPro" id="IPR043502">
    <property type="entry name" value="DNA/RNA_pol_sf"/>
</dbReference>
<dbReference type="AlphaFoldDB" id="A0A5C3M4M1"/>
<dbReference type="Pfam" id="PF11799">
    <property type="entry name" value="IMS_C"/>
    <property type="match status" value="1"/>
</dbReference>
<dbReference type="GO" id="GO:0008270">
    <property type="term" value="F:zinc ion binding"/>
    <property type="evidence" value="ECO:0007669"/>
    <property type="project" value="UniProtKB-KW"/>
</dbReference>
<dbReference type="GO" id="GO:0005634">
    <property type="term" value="C:nucleus"/>
    <property type="evidence" value="ECO:0007669"/>
    <property type="project" value="UniProtKB-SubCell"/>
</dbReference>
<gene>
    <name evidence="13" type="ORF">BDQ12DRAFT_680552</name>
</gene>
<evidence type="ECO:0000256" key="5">
    <source>
        <dbReference type="ARBA" id="ARBA00022771"/>
    </source>
</evidence>
<feature type="compositionally biased region" description="Polar residues" evidence="10">
    <location>
        <begin position="537"/>
        <end position="555"/>
    </location>
</feature>
<keyword evidence="4" id="KW-0227">DNA damage</keyword>
<sequence>MDPRSPTRPTALWKGKAKATEDSEDFNDLNPVITYRHAVAQNLGIRDPLRVVALCDSDAFYAACEMVRLGVDKETPLVVLQWEMLIAVNYPARKFGISRMDKLKDAKKRCPHLKVVHVATYKEGEKEPGYWDNVDTNTHKVSLDYYRRESSKIAGMFKDGLPGCEVEKASIDEAFIDFTKPAREILLQRYPHLAQVPPNGMDTPLPPPPPIVWDELGELIPIEHVVTDNENKEDSARNTKAPSTSEAPTTWHDVMLSIAAGLMEKAREEVRVKLGYTTSAGIARNKFLAKLSASYKKPNSQSILRNIAIPNYLRPLKFQKIRFLGGKLGGALAQEYDASTVGDLLAVGLEELQRKFGEESLWIYEVLRGVDRTEVKDKGSTLNKSMLASKNLPKPITKASEGHHWIRVLAAELALRLNDARDVSPNLWPKTIVLHARKGYESGRSKQAPFPFTREVTVDVIASAGDKLWKELVGNSLTMNVSSVQLAFTGIDVAEPGQRTIEGFLKTGYTNKRVRDGSNAEDVNEQHSGSAGAVTGDTGTQTIREGEDQSMTGIPSYNCPRCSRTFRLPESTPEIAIVQEETLAAIRMEHDDFHFAQDLARSSQPNKVLTVKTPEQKPRPTKKRRKDSEGIEKFFSRK</sequence>
<comment type="subcellular location">
    <subcellularLocation>
        <location evidence="1">Nucleus</location>
    </subcellularLocation>
</comment>
<keyword evidence="3" id="KW-0479">Metal-binding</keyword>
<evidence type="ECO:0000256" key="3">
    <source>
        <dbReference type="ARBA" id="ARBA00022723"/>
    </source>
</evidence>
<accession>A0A5C3M4M1</accession>
<dbReference type="Gene3D" id="1.10.150.20">
    <property type="entry name" value="5' to 3' exonuclease, C-terminal subdomain"/>
    <property type="match status" value="1"/>
</dbReference>
<evidence type="ECO:0000256" key="4">
    <source>
        <dbReference type="ARBA" id="ARBA00022763"/>
    </source>
</evidence>
<dbReference type="GO" id="GO:0042276">
    <property type="term" value="P:error-prone translesion synthesis"/>
    <property type="evidence" value="ECO:0007669"/>
    <property type="project" value="TreeGrafter"/>
</dbReference>
<evidence type="ECO:0000313" key="14">
    <source>
        <dbReference type="Proteomes" id="UP000308652"/>
    </source>
</evidence>
<dbReference type="OrthoDB" id="5723at2759"/>
<dbReference type="GO" id="GO:0035861">
    <property type="term" value="C:site of double-strand break"/>
    <property type="evidence" value="ECO:0007669"/>
    <property type="project" value="TreeGrafter"/>
</dbReference>
<dbReference type="GO" id="GO:0006281">
    <property type="term" value="P:DNA repair"/>
    <property type="evidence" value="ECO:0007669"/>
    <property type="project" value="UniProtKB-KW"/>
</dbReference>
<dbReference type="GO" id="GO:0005657">
    <property type="term" value="C:replication fork"/>
    <property type="evidence" value="ECO:0007669"/>
    <property type="project" value="UniProtKB-ARBA"/>
</dbReference>
<dbReference type="FunFam" id="3.40.1170.60:FF:000008">
    <property type="entry name" value="DNA polymerase eta subunit"/>
    <property type="match status" value="1"/>
</dbReference>
<evidence type="ECO:0000313" key="13">
    <source>
        <dbReference type="EMBL" id="TFK40232.1"/>
    </source>
</evidence>
<evidence type="ECO:0000259" key="11">
    <source>
        <dbReference type="PROSITE" id="PS50173"/>
    </source>
</evidence>
<dbReference type="GO" id="GO:0007064">
    <property type="term" value="P:mitotic sister chromatid cohesion"/>
    <property type="evidence" value="ECO:0007669"/>
    <property type="project" value="UniProtKB-ARBA"/>
</dbReference>
<feature type="domain" description="UBZ3-type" evidence="12">
    <location>
        <begin position="552"/>
        <end position="602"/>
    </location>
</feature>
<evidence type="ECO:0000259" key="12">
    <source>
        <dbReference type="PROSITE" id="PS51907"/>
    </source>
</evidence>
<dbReference type="GO" id="GO:0070987">
    <property type="term" value="P:error-free translesion synthesis"/>
    <property type="evidence" value="ECO:0007669"/>
    <property type="project" value="UniProtKB-ARBA"/>
</dbReference>
<evidence type="ECO:0000256" key="1">
    <source>
        <dbReference type="ARBA" id="ARBA00004123"/>
    </source>
</evidence>
<dbReference type="GO" id="GO:0003684">
    <property type="term" value="F:damaged DNA binding"/>
    <property type="evidence" value="ECO:0007669"/>
    <property type="project" value="InterPro"/>
</dbReference>
<dbReference type="SUPFAM" id="SSF100879">
    <property type="entry name" value="Lesion bypass DNA polymerase (Y-family), little finger domain"/>
    <property type="match status" value="1"/>
</dbReference>
<dbReference type="InterPro" id="IPR043128">
    <property type="entry name" value="Rev_trsase/Diguanyl_cyclase"/>
</dbReference>
<feature type="region of interest" description="Disordered" evidence="10">
    <location>
        <begin position="601"/>
        <end position="638"/>
    </location>
</feature>
<feature type="region of interest" description="Disordered" evidence="10">
    <location>
        <begin position="520"/>
        <end position="556"/>
    </location>
</feature>
<reference evidence="13 14" key="1">
    <citation type="journal article" date="2019" name="Nat. Ecol. Evol.">
        <title>Megaphylogeny resolves global patterns of mushroom evolution.</title>
        <authorList>
            <person name="Varga T."/>
            <person name="Krizsan K."/>
            <person name="Foldi C."/>
            <person name="Dima B."/>
            <person name="Sanchez-Garcia M."/>
            <person name="Sanchez-Ramirez S."/>
            <person name="Szollosi G.J."/>
            <person name="Szarkandi J.G."/>
            <person name="Papp V."/>
            <person name="Albert L."/>
            <person name="Andreopoulos W."/>
            <person name="Angelini C."/>
            <person name="Antonin V."/>
            <person name="Barry K.W."/>
            <person name="Bougher N.L."/>
            <person name="Buchanan P."/>
            <person name="Buyck B."/>
            <person name="Bense V."/>
            <person name="Catcheside P."/>
            <person name="Chovatia M."/>
            <person name="Cooper J."/>
            <person name="Damon W."/>
            <person name="Desjardin D."/>
            <person name="Finy P."/>
            <person name="Geml J."/>
            <person name="Haridas S."/>
            <person name="Hughes K."/>
            <person name="Justo A."/>
            <person name="Karasinski D."/>
            <person name="Kautmanova I."/>
            <person name="Kiss B."/>
            <person name="Kocsube S."/>
            <person name="Kotiranta H."/>
            <person name="LaButti K.M."/>
            <person name="Lechner B.E."/>
            <person name="Liimatainen K."/>
            <person name="Lipzen A."/>
            <person name="Lukacs Z."/>
            <person name="Mihaltcheva S."/>
            <person name="Morgado L.N."/>
            <person name="Niskanen T."/>
            <person name="Noordeloos M.E."/>
            <person name="Ohm R.A."/>
            <person name="Ortiz-Santana B."/>
            <person name="Ovrebo C."/>
            <person name="Racz N."/>
            <person name="Riley R."/>
            <person name="Savchenko A."/>
            <person name="Shiryaev A."/>
            <person name="Soop K."/>
            <person name="Spirin V."/>
            <person name="Szebenyi C."/>
            <person name="Tomsovsky M."/>
            <person name="Tulloss R.E."/>
            <person name="Uehling J."/>
            <person name="Grigoriev I.V."/>
            <person name="Vagvolgyi C."/>
            <person name="Papp T."/>
            <person name="Martin F.M."/>
            <person name="Miettinen O."/>
            <person name="Hibbett D.S."/>
            <person name="Nagy L.G."/>
        </authorList>
    </citation>
    <scope>NUCLEOTIDE SEQUENCE [LARGE SCALE GENOMIC DNA]</scope>
    <source>
        <strain evidence="13 14">CBS 166.37</strain>
    </source>
</reference>
<evidence type="ECO:0000256" key="8">
    <source>
        <dbReference type="ARBA" id="ARBA00023242"/>
    </source>
</evidence>
<evidence type="ECO:0000256" key="2">
    <source>
        <dbReference type="ARBA" id="ARBA00022679"/>
    </source>
</evidence>
<dbReference type="Pfam" id="PF00817">
    <property type="entry name" value="IMS"/>
    <property type="match status" value="1"/>
</dbReference>
<keyword evidence="14" id="KW-1185">Reference proteome</keyword>
<dbReference type="PROSITE" id="PS50173">
    <property type="entry name" value="UMUC"/>
    <property type="match status" value="1"/>
</dbReference>
<keyword evidence="2" id="KW-0808">Transferase</keyword>
<name>A0A5C3M4M1_9AGAR</name>
<dbReference type="InterPro" id="IPR036775">
    <property type="entry name" value="DNA_pol_Y-fam_lit_finger_sf"/>
</dbReference>
<dbReference type="InterPro" id="IPR052230">
    <property type="entry name" value="DNA_polymerase_eta"/>
</dbReference>
<dbReference type="Gene3D" id="3.30.70.270">
    <property type="match status" value="1"/>
</dbReference>
<keyword evidence="7" id="KW-0234">DNA repair</keyword>
<dbReference type="SUPFAM" id="SSF56672">
    <property type="entry name" value="DNA/RNA polymerases"/>
    <property type="match status" value="1"/>
</dbReference>
<feature type="domain" description="UmuC" evidence="11">
    <location>
        <begin position="52"/>
        <end position="325"/>
    </location>
</feature>
<keyword evidence="8" id="KW-0539">Nucleus</keyword>
<dbReference type="Gene3D" id="3.30.1490.100">
    <property type="entry name" value="DNA polymerase, Y-family, little finger domain"/>
    <property type="match status" value="1"/>
</dbReference>
<dbReference type="PANTHER" id="PTHR45873:SF1">
    <property type="entry name" value="DNA POLYMERASE ETA"/>
    <property type="match status" value="1"/>
</dbReference>
<dbReference type="Pfam" id="PF21704">
    <property type="entry name" value="POLH-Rev1_HhH"/>
    <property type="match status" value="1"/>
</dbReference>
<dbReference type="GO" id="GO:0009314">
    <property type="term" value="P:response to radiation"/>
    <property type="evidence" value="ECO:0007669"/>
    <property type="project" value="TreeGrafter"/>
</dbReference>
<proteinExistence type="predicted"/>
<evidence type="ECO:0000256" key="6">
    <source>
        <dbReference type="ARBA" id="ARBA00022833"/>
    </source>
</evidence>